<evidence type="ECO:0000313" key="6">
    <source>
        <dbReference type="EMBL" id="MTH48667.1"/>
    </source>
</evidence>
<proteinExistence type="inferred from homology"/>
<dbReference type="GO" id="GO:0032993">
    <property type="term" value="C:protein-DNA complex"/>
    <property type="evidence" value="ECO:0007669"/>
    <property type="project" value="TreeGrafter"/>
</dbReference>
<dbReference type="InterPro" id="IPR036388">
    <property type="entry name" value="WH-like_DNA-bd_sf"/>
</dbReference>
<evidence type="ECO:0000256" key="3">
    <source>
        <dbReference type="ARBA" id="ARBA00023125"/>
    </source>
</evidence>
<dbReference type="InterPro" id="IPR000847">
    <property type="entry name" value="LysR_HTH_N"/>
</dbReference>
<reference evidence="6 7" key="1">
    <citation type="submission" date="2019-11" db="EMBL/GenBank/DDBJ databases">
        <title>Escherichia alba sp. nov. isolated from the gut of plastic-eating superworms Zophobas atratus.</title>
        <authorList>
            <person name="Yang Y."/>
        </authorList>
    </citation>
    <scope>NUCLEOTIDE SEQUENCE [LARGE SCALE GENOMIC DNA]</scope>
    <source>
        <strain evidence="7">BIT-B35</strain>
    </source>
</reference>
<evidence type="ECO:0000256" key="2">
    <source>
        <dbReference type="ARBA" id="ARBA00023015"/>
    </source>
</evidence>
<dbReference type="PROSITE" id="PS50931">
    <property type="entry name" value="HTH_LYSR"/>
    <property type="match status" value="1"/>
</dbReference>
<dbReference type="SUPFAM" id="SSF53850">
    <property type="entry name" value="Periplasmic binding protein-like II"/>
    <property type="match status" value="1"/>
</dbReference>
<gene>
    <name evidence="6" type="ORF">GJV78_20955</name>
</gene>
<keyword evidence="4" id="KW-0804">Transcription</keyword>
<dbReference type="PANTHER" id="PTHR30346:SF28">
    <property type="entry name" value="HTH-TYPE TRANSCRIPTIONAL REGULATOR CYNR"/>
    <property type="match status" value="1"/>
</dbReference>
<dbReference type="Proteomes" id="UP000477739">
    <property type="component" value="Unassembled WGS sequence"/>
</dbReference>
<dbReference type="FunFam" id="1.10.10.10:FF:000001">
    <property type="entry name" value="LysR family transcriptional regulator"/>
    <property type="match status" value="1"/>
</dbReference>
<dbReference type="EMBL" id="WMJZ01000050">
    <property type="protein sequence ID" value="MTH48667.1"/>
    <property type="molecule type" value="Genomic_DNA"/>
</dbReference>
<keyword evidence="2" id="KW-0805">Transcription regulation</keyword>
<dbReference type="Pfam" id="PF03466">
    <property type="entry name" value="LysR_substrate"/>
    <property type="match status" value="1"/>
</dbReference>
<dbReference type="GO" id="GO:0003677">
    <property type="term" value="F:DNA binding"/>
    <property type="evidence" value="ECO:0007669"/>
    <property type="project" value="UniProtKB-KW"/>
</dbReference>
<dbReference type="PRINTS" id="PR00039">
    <property type="entry name" value="HTHLYSR"/>
</dbReference>
<dbReference type="PANTHER" id="PTHR30346">
    <property type="entry name" value="TRANSCRIPTIONAL DUAL REGULATOR HCAR-RELATED"/>
    <property type="match status" value="1"/>
</dbReference>
<dbReference type="Gene3D" id="3.40.190.10">
    <property type="entry name" value="Periplasmic binding protein-like II"/>
    <property type="match status" value="2"/>
</dbReference>
<feature type="domain" description="HTH lysR-type" evidence="5">
    <location>
        <begin position="96"/>
        <end position="153"/>
    </location>
</feature>
<evidence type="ECO:0000259" key="5">
    <source>
        <dbReference type="PROSITE" id="PS50931"/>
    </source>
</evidence>
<protein>
    <submittedName>
        <fullName evidence="6">LysR family transcriptional regulator</fullName>
    </submittedName>
</protein>
<comment type="caution">
    <text evidence="6">The sequence shown here is derived from an EMBL/GenBank/DDBJ whole genome shotgun (WGS) entry which is preliminary data.</text>
</comment>
<keyword evidence="7" id="KW-1185">Reference proteome</keyword>
<comment type="similarity">
    <text evidence="1">Belongs to the LysR transcriptional regulatory family.</text>
</comment>
<name>A0A6L6IRV3_9ENTR</name>
<accession>A0A6L6IRV3</accession>
<dbReference type="InterPro" id="IPR005119">
    <property type="entry name" value="LysR_subst-bd"/>
</dbReference>
<organism evidence="6 7">
    <name type="scientific">Intestinirhabdus alba</name>
    <dbReference type="NCBI Taxonomy" id="2899544"/>
    <lineage>
        <taxon>Bacteria</taxon>
        <taxon>Pseudomonadati</taxon>
        <taxon>Pseudomonadota</taxon>
        <taxon>Gammaproteobacteria</taxon>
        <taxon>Enterobacterales</taxon>
        <taxon>Enterobacteriaceae</taxon>
        <taxon>Intestinirhabdus</taxon>
    </lineage>
</organism>
<dbReference type="AlphaFoldDB" id="A0A6L6IRV3"/>
<evidence type="ECO:0000256" key="1">
    <source>
        <dbReference type="ARBA" id="ARBA00009437"/>
    </source>
</evidence>
<dbReference type="Gene3D" id="1.10.10.10">
    <property type="entry name" value="Winged helix-like DNA-binding domain superfamily/Winged helix DNA-binding domain"/>
    <property type="match status" value="1"/>
</dbReference>
<dbReference type="SUPFAM" id="SSF46785">
    <property type="entry name" value="Winged helix' DNA-binding domain"/>
    <property type="match status" value="1"/>
</dbReference>
<sequence>MPKYLHINAILIHYIYSLLANIGQNIDISITACTTSMGIIFFKLFRDPVFLDTNDFHYCLTCCLSGWFTGYCIMNTMKIALYDRIDTGLLSMVGDMEIHQLRIFVYVATELSYRRAAKKLNMTQPPLTRQIQQLERSLNTPLFKRSTRKVELTEAGKALLNEADKIITLVEGVASRVQLRAQGCSGELVIGIFSWGVINHLPDYLKILRKLKPYVNVRLKNLSKEKQIEALRNGEIDIGFCRFAVSQSGIDIGTIKDEKYLVAVSADNKLSMQPQINLTDLADEPMILYPVSSLAGMAQKVYDAFHSENVRLNISNYCEDIMTSLLLVSGGYGSCITTQWAENINMPGVVYRPLIAKKLMHSPLNYIFRSDIDNVLVRDFIQIIQSLSSIK</sequence>
<evidence type="ECO:0000256" key="4">
    <source>
        <dbReference type="ARBA" id="ARBA00023163"/>
    </source>
</evidence>
<evidence type="ECO:0000313" key="7">
    <source>
        <dbReference type="Proteomes" id="UP000477739"/>
    </source>
</evidence>
<dbReference type="Pfam" id="PF00126">
    <property type="entry name" value="HTH_1"/>
    <property type="match status" value="1"/>
</dbReference>
<dbReference type="InterPro" id="IPR036390">
    <property type="entry name" value="WH_DNA-bd_sf"/>
</dbReference>
<keyword evidence="3" id="KW-0238">DNA-binding</keyword>
<dbReference type="GO" id="GO:0003700">
    <property type="term" value="F:DNA-binding transcription factor activity"/>
    <property type="evidence" value="ECO:0007669"/>
    <property type="project" value="InterPro"/>
</dbReference>